<dbReference type="InterPro" id="IPR055316">
    <property type="entry name" value="RSP9"/>
</dbReference>
<sequence>MVQLEHNLTLTLQALAPSGNALSPEQLAALELSLPLKQHEAGLKHLSFWGKILARNGKDYLVAQGCMRAAVLDSRVESDRRVCFSQDGVRWLDLAAPPPAVAQAASLLTSQLSGDPATAYTVKDAEGGRMRVTELQRLRAAVDAVTGGTAVVPARAFVADARRDLVANPLFAGVPYPAKLESYLHAQGGPDGESLAADVRHTWSLHYDAAAGRTVLRSLLWPGYQFFYQVPTARAGASAWGGLYFGTGAKNSDLIFMV</sequence>
<name>A0AAW1QYD4_9CHLO</name>
<evidence type="ECO:0000256" key="5">
    <source>
        <dbReference type="ARBA" id="ARBA00023069"/>
    </source>
</evidence>
<accession>A0AAW1QYD4</accession>
<reference evidence="11 12" key="1">
    <citation type="journal article" date="2024" name="Nat. Commun.">
        <title>Phylogenomics reveals the evolutionary origins of lichenization in chlorophyte algae.</title>
        <authorList>
            <person name="Puginier C."/>
            <person name="Libourel C."/>
            <person name="Otte J."/>
            <person name="Skaloud P."/>
            <person name="Haon M."/>
            <person name="Grisel S."/>
            <person name="Petersen M."/>
            <person name="Berrin J.G."/>
            <person name="Delaux P.M."/>
            <person name="Dal Grande F."/>
            <person name="Keller J."/>
        </authorList>
    </citation>
    <scope>NUCLEOTIDE SEQUENCE [LARGE SCALE GENOMIC DNA]</scope>
    <source>
        <strain evidence="11 12">SAG 245.80</strain>
    </source>
</reference>
<evidence type="ECO:0000256" key="3">
    <source>
        <dbReference type="ARBA" id="ARBA00022794"/>
    </source>
</evidence>
<keyword evidence="3" id="KW-0970">Cilium biogenesis/degradation</keyword>
<evidence type="ECO:0000256" key="1">
    <source>
        <dbReference type="ARBA" id="ARBA00004611"/>
    </source>
</evidence>
<evidence type="ECO:0000313" key="12">
    <source>
        <dbReference type="Proteomes" id="UP001445335"/>
    </source>
</evidence>
<evidence type="ECO:0000256" key="2">
    <source>
        <dbReference type="ARBA" id="ARBA00022490"/>
    </source>
</evidence>
<evidence type="ECO:0000256" key="8">
    <source>
        <dbReference type="ARBA" id="ARBA00037822"/>
    </source>
</evidence>
<keyword evidence="7" id="KW-0966">Cell projection</keyword>
<keyword evidence="5" id="KW-0969">Cilium</keyword>
<gene>
    <name evidence="11" type="ORF">WJX81_006405</name>
</gene>
<dbReference type="EMBL" id="JALJOU010000065">
    <property type="protein sequence ID" value="KAK9826441.1"/>
    <property type="molecule type" value="Genomic_DNA"/>
</dbReference>
<dbReference type="GO" id="GO:0035082">
    <property type="term" value="P:axoneme assembly"/>
    <property type="evidence" value="ECO:0007669"/>
    <property type="project" value="InterPro"/>
</dbReference>
<dbReference type="GO" id="GO:0005930">
    <property type="term" value="C:axoneme"/>
    <property type="evidence" value="ECO:0007669"/>
    <property type="project" value="TreeGrafter"/>
</dbReference>
<keyword evidence="6" id="KW-0206">Cytoskeleton</keyword>
<evidence type="ECO:0000256" key="9">
    <source>
        <dbReference type="ARBA" id="ARBA00038319"/>
    </source>
</evidence>
<evidence type="ECO:0000256" key="6">
    <source>
        <dbReference type="ARBA" id="ARBA00023212"/>
    </source>
</evidence>
<dbReference type="GO" id="GO:0044458">
    <property type="term" value="P:motile cilium assembly"/>
    <property type="evidence" value="ECO:0007669"/>
    <property type="project" value="TreeGrafter"/>
</dbReference>
<keyword evidence="2" id="KW-0963">Cytoplasm</keyword>
<comment type="caution">
    <text evidence="11">The sequence shown here is derived from an EMBL/GenBank/DDBJ whole genome shotgun (WGS) entry which is preliminary data.</text>
</comment>
<evidence type="ECO:0000313" key="11">
    <source>
        <dbReference type="EMBL" id="KAK9826441.1"/>
    </source>
</evidence>
<comment type="subcellular location">
    <subcellularLocation>
        <location evidence="8">Cell projection</location>
        <location evidence="8">Kinocilium</location>
    </subcellularLocation>
    <subcellularLocation>
        <location evidence="1">Cytoplasm</location>
        <location evidence="1">Cytoskeleton</location>
        <location evidence="1">Flagellum axoneme</location>
    </subcellularLocation>
</comment>
<dbReference type="PANTHER" id="PTHR22069:SF0">
    <property type="entry name" value="RADIAL SPOKE HEAD PROTEIN 9 HOMOLOG"/>
    <property type="match status" value="1"/>
</dbReference>
<evidence type="ECO:0000256" key="4">
    <source>
        <dbReference type="ARBA" id="ARBA00022846"/>
    </source>
</evidence>
<dbReference type="PANTHER" id="PTHR22069">
    <property type="entry name" value="MITOCHONDRIAL RIBOSOMAL PROTEIN S18"/>
    <property type="match status" value="1"/>
</dbReference>
<keyword evidence="4" id="KW-0282">Flagellum</keyword>
<dbReference type="Proteomes" id="UP001445335">
    <property type="component" value="Unassembled WGS sequence"/>
</dbReference>
<dbReference type="GO" id="GO:0060294">
    <property type="term" value="P:cilium movement involved in cell motility"/>
    <property type="evidence" value="ECO:0007669"/>
    <property type="project" value="TreeGrafter"/>
</dbReference>
<protein>
    <recommendedName>
        <fullName evidence="10">Radial spoke head protein 9 homolog</fullName>
    </recommendedName>
</protein>
<dbReference type="AlphaFoldDB" id="A0AAW1QYD4"/>
<organism evidence="11 12">
    <name type="scientific">Elliptochloris bilobata</name>
    <dbReference type="NCBI Taxonomy" id="381761"/>
    <lineage>
        <taxon>Eukaryota</taxon>
        <taxon>Viridiplantae</taxon>
        <taxon>Chlorophyta</taxon>
        <taxon>core chlorophytes</taxon>
        <taxon>Trebouxiophyceae</taxon>
        <taxon>Trebouxiophyceae incertae sedis</taxon>
        <taxon>Elliptochloris clade</taxon>
        <taxon>Elliptochloris</taxon>
    </lineage>
</organism>
<comment type="similarity">
    <text evidence="9">Belongs to the flagellar radial spoke RSP9 family.</text>
</comment>
<proteinExistence type="inferred from homology"/>
<keyword evidence="12" id="KW-1185">Reference proteome</keyword>
<evidence type="ECO:0000256" key="7">
    <source>
        <dbReference type="ARBA" id="ARBA00023273"/>
    </source>
</evidence>
<evidence type="ECO:0000256" key="10">
    <source>
        <dbReference type="ARBA" id="ARBA00041080"/>
    </source>
</evidence>